<evidence type="ECO:0000313" key="2">
    <source>
        <dbReference type="Proteomes" id="UP000601099"/>
    </source>
</evidence>
<sequence length="164" mass="18011">MMTSHAAKHNETGNDERVHDLLTRVSSEFAGAANFLSEYGIATQLAQKADLLITSPLQYFMESQEHLSARAAELLHAIVVTHVKSIAAEHSVAGFWQVGNFADSGVLEYTIAFHDYTLDNRAPFREFRLDYKESGFETLAPLVFHLIPSSLGSSVIASTEIAIA</sequence>
<evidence type="ECO:0000313" key="1">
    <source>
        <dbReference type="EMBL" id="MBG8556157.1"/>
    </source>
</evidence>
<organism evidence="1 2">
    <name type="scientific">Hymenobacter guriensis</name>
    <dbReference type="NCBI Taxonomy" id="2793065"/>
    <lineage>
        <taxon>Bacteria</taxon>
        <taxon>Pseudomonadati</taxon>
        <taxon>Bacteroidota</taxon>
        <taxon>Cytophagia</taxon>
        <taxon>Cytophagales</taxon>
        <taxon>Hymenobacteraceae</taxon>
        <taxon>Hymenobacter</taxon>
    </lineage>
</organism>
<accession>A0ABS0L9H9</accession>
<protein>
    <submittedName>
        <fullName evidence="1">Uncharacterized protein</fullName>
    </submittedName>
</protein>
<dbReference type="RefSeq" id="WP_196957176.1">
    <property type="nucleotide sequence ID" value="NZ_JADWYK010000021.1"/>
</dbReference>
<dbReference type="Proteomes" id="UP000601099">
    <property type="component" value="Unassembled WGS sequence"/>
</dbReference>
<name>A0ABS0L9H9_9BACT</name>
<keyword evidence="2" id="KW-1185">Reference proteome</keyword>
<gene>
    <name evidence="1" type="ORF">I5L79_21610</name>
</gene>
<comment type="caution">
    <text evidence="1">The sequence shown here is derived from an EMBL/GenBank/DDBJ whole genome shotgun (WGS) entry which is preliminary data.</text>
</comment>
<proteinExistence type="predicted"/>
<reference evidence="1 2" key="1">
    <citation type="submission" date="2020-11" db="EMBL/GenBank/DDBJ databases">
        <title>Hymenobacter sp.</title>
        <authorList>
            <person name="Kim M.K."/>
        </authorList>
    </citation>
    <scope>NUCLEOTIDE SEQUENCE [LARGE SCALE GENOMIC DNA]</scope>
    <source>
        <strain evidence="1 2">BT594</strain>
    </source>
</reference>
<dbReference type="EMBL" id="JADWYK010000021">
    <property type="protein sequence ID" value="MBG8556157.1"/>
    <property type="molecule type" value="Genomic_DNA"/>
</dbReference>